<protein>
    <submittedName>
        <fullName evidence="2">Uracil-DNA glycosylase</fullName>
    </submittedName>
</protein>
<feature type="domain" description="Uracil-DNA glycosylase-like" evidence="1">
    <location>
        <begin position="57"/>
        <end position="182"/>
    </location>
</feature>
<proteinExistence type="predicted"/>
<dbReference type="RefSeq" id="WP_012723162.1">
    <property type="nucleotide sequence ID" value="NZ_FOHW01000001.1"/>
</dbReference>
<evidence type="ECO:0000259" key="1">
    <source>
        <dbReference type="Pfam" id="PF03167"/>
    </source>
</evidence>
<name>A0A1H9YFB6_9PSED</name>
<dbReference type="CDD" id="cd10035">
    <property type="entry name" value="UDG_like"/>
    <property type="match status" value="1"/>
</dbReference>
<gene>
    <name evidence="2" type="ORF">SAMN05216197_101218</name>
</gene>
<dbReference type="EMBL" id="FOHW01000001">
    <property type="protein sequence ID" value="SES67590.1"/>
    <property type="molecule type" value="Genomic_DNA"/>
</dbReference>
<evidence type="ECO:0000313" key="3">
    <source>
        <dbReference type="Proteomes" id="UP000182332"/>
    </source>
</evidence>
<organism evidence="2 3">
    <name type="scientific">Pseudomonas graminis</name>
    <dbReference type="NCBI Taxonomy" id="158627"/>
    <lineage>
        <taxon>Bacteria</taxon>
        <taxon>Pseudomonadati</taxon>
        <taxon>Pseudomonadota</taxon>
        <taxon>Gammaproteobacteria</taxon>
        <taxon>Pseudomonadales</taxon>
        <taxon>Pseudomonadaceae</taxon>
        <taxon>Pseudomonas</taxon>
    </lineage>
</organism>
<dbReference type="AlphaFoldDB" id="A0A1H9YFB6"/>
<dbReference type="Proteomes" id="UP000182332">
    <property type="component" value="Unassembled WGS sequence"/>
</dbReference>
<dbReference type="Gene3D" id="3.40.470.10">
    <property type="entry name" value="Uracil-DNA glycosylase-like domain"/>
    <property type="match status" value="1"/>
</dbReference>
<dbReference type="Pfam" id="PF03167">
    <property type="entry name" value="UDG"/>
    <property type="match status" value="1"/>
</dbReference>
<dbReference type="InterPro" id="IPR005122">
    <property type="entry name" value="Uracil-DNA_glycosylase-like"/>
</dbReference>
<dbReference type="InterPro" id="IPR036895">
    <property type="entry name" value="Uracil-DNA_glycosylase-like_sf"/>
</dbReference>
<evidence type="ECO:0000313" key="2">
    <source>
        <dbReference type="EMBL" id="SES67590.1"/>
    </source>
</evidence>
<sequence length="202" mass="22741">MSVSTHQGTAPLGISLEAREIFLLMPNVAQLTRWVISQSTGDKTLPYFDPLDGGVYAKILILLESPARTVSRARYVSRDNPGPAQRNLKSFMEQVGLERRETVIWNLYPWLPDLEKPKASLRRAQIEEGIEKLITLLPHFPDLATVVFAGRVAQQAMLRVRHAFPDISLLEMPHPSPLSVCTHPSVRQRILSTLRDAKQSIE</sequence>
<accession>A0A1H9YFB6</accession>
<reference evidence="2 3" key="1">
    <citation type="submission" date="2016-10" db="EMBL/GenBank/DDBJ databases">
        <authorList>
            <person name="de Groot N.N."/>
        </authorList>
    </citation>
    <scope>NUCLEOTIDE SEQUENCE [LARGE SCALE GENOMIC DNA]</scope>
    <source>
        <strain evidence="2 3">DSM 11363</strain>
    </source>
</reference>
<dbReference type="SUPFAM" id="SSF52141">
    <property type="entry name" value="Uracil-DNA glycosylase-like"/>
    <property type="match status" value="1"/>
</dbReference>